<evidence type="ECO:0000313" key="3">
    <source>
        <dbReference type="Proteomes" id="UP001501310"/>
    </source>
</evidence>
<feature type="compositionally biased region" description="Basic and acidic residues" evidence="1">
    <location>
        <begin position="1"/>
        <end position="15"/>
    </location>
</feature>
<keyword evidence="3" id="KW-1185">Reference proteome</keyword>
<feature type="region of interest" description="Disordered" evidence="1">
    <location>
        <begin position="1"/>
        <end position="24"/>
    </location>
</feature>
<gene>
    <name evidence="2" type="ORF">GCM10022211_20630</name>
</gene>
<protein>
    <submittedName>
        <fullName evidence="2">Uncharacterized protein</fullName>
    </submittedName>
</protein>
<accession>A0ABP7S6X9</accession>
<reference evidence="3" key="1">
    <citation type="journal article" date="2019" name="Int. J. Syst. Evol. Microbiol.">
        <title>The Global Catalogue of Microorganisms (GCM) 10K type strain sequencing project: providing services to taxonomists for standard genome sequencing and annotation.</title>
        <authorList>
            <consortium name="The Broad Institute Genomics Platform"/>
            <consortium name="The Broad Institute Genome Sequencing Center for Infectious Disease"/>
            <person name="Wu L."/>
            <person name="Ma J."/>
        </authorList>
    </citation>
    <scope>NUCLEOTIDE SEQUENCE [LARGE SCALE GENOMIC DNA]</scope>
    <source>
        <strain evidence="3">JCM 16603</strain>
    </source>
</reference>
<dbReference type="EMBL" id="BAAAZD010000002">
    <property type="protein sequence ID" value="GAA4007295.1"/>
    <property type="molecule type" value="Genomic_DNA"/>
</dbReference>
<name>A0ABP7S6X9_9SPHN</name>
<sequence>MPVAIEQRDAAHIDPENVADQGGQGVEGRVVAVILEHKPLEGTQPARFVLQRTLIHSLALSLSRRALSDDLVNEPLASK</sequence>
<comment type="caution">
    <text evidence="2">The sequence shown here is derived from an EMBL/GenBank/DDBJ whole genome shotgun (WGS) entry which is preliminary data.</text>
</comment>
<proteinExistence type="predicted"/>
<evidence type="ECO:0000256" key="1">
    <source>
        <dbReference type="SAM" id="MobiDB-lite"/>
    </source>
</evidence>
<dbReference type="Proteomes" id="UP001501310">
    <property type="component" value="Unassembled WGS sequence"/>
</dbReference>
<evidence type="ECO:0000313" key="2">
    <source>
        <dbReference type="EMBL" id="GAA4007295.1"/>
    </source>
</evidence>
<organism evidence="2 3">
    <name type="scientific">Sphingomonas humi</name>
    <dbReference type="NCBI Taxonomy" id="335630"/>
    <lineage>
        <taxon>Bacteria</taxon>
        <taxon>Pseudomonadati</taxon>
        <taxon>Pseudomonadota</taxon>
        <taxon>Alphaproteobacteria</taxon>
        <taxon>Sphingomonadales</taxon>
        <taxon>Sphingomonadaceae</taxon>
        <taxon>Sphingomonas</taxon>
    </lineage>
</organism>